<comment type="caution">
    <text evidence="1">The sequence shown here is derived from an EMBL/GenBank/DDBJ whole genome shotgun (WGS) entry which is preliminary data.</text>
</comment>
<name>A0AAE0YHW4_9GAST</name>
<keyword evidence="2" id="KW-1185">Reference proteome</keyword>
<evidence type="ECO:0000313" key="2">
    <source>
        <dbReference type="Proteomes" id="UP001283361"/>
    </source>
</evidence>
<proteinExistence type="predicted"/>
<sequence>MICAQADRSRGRFNPGYGFQFSVGFAPSDWLNQSDAQLRKRLCTWQRLRAPCCWAELKTSTGPNSRSSALSHDGHHHVTDVSLFTNCFKWRKPTSALIDPSLPMLHRTKEITEFVNRGTK</sequence>
<evidence type="ECO:0000313" key="1">
    <source>
        <dbReference type="EMBL" id="KAK3746569.1"/>
    </source>
</evidence>
<dbReference type="EMBL" id="JAWDGP010006134">
    <property type="protein sequence ID" value="KAK3746569.1"/>
    <property type="molecule type" value="Genomic_DNA"/>
</dbReference>
<accession>A0AAE0YHW4</accession>
<dbReference type="AlphaFoldDB" id="A0AAE0YHW4"/>
<dbReference type="Proteomes" id="UP001283361">
    <property type="component" value="Unassembled WGS sequence"/>
</dbReference>
<reference evidence="1" key="1">
    <citation type="journal article" date="2023" name="G3 (Bethesda)">
        <title>A reference genome for the long-term kleptoplast-retaining sea slug Elysia crispata morphotype clarki.</title>
        <authorList>
            <person name="Eastman K.E."/>
            <person name="Pendleton A.L."/>
            <person name="Shaikh M.A."/>
            <person name="Suttiyut T."/>
            <person name="Ogas R."/>
            <person name="Tomko P."/>
            <person name="Gavelis G."/>
            <person name="Widhalm J.R."/>
            <person name="Wisecaver J.H."/>
        </authorList>
    </citation>
    <scope>NUCLEOTIDE SEQUENCE</scope>
    <source>
        <strain evidence="1">ECLA1</strain>
    </source>
</reference>
<gene>
    <name evidence="1" type="ORF">RRG08_019490</name>
</gene>
<protein>
    <submittedName>
        <fullName evidence="1">Uncharacterized protein</fullName>
    </submittedName>
</protein>
<organism evidence="1 2">
    <name type="scientific">Elysia crispata</name>
    <name type="common">lettuce slug</name>
    <dbReference type="NCBI Taxonomy" id="231223"/>
    <lineage>
        <taxon>Eukaryota</taxon>
        <taxon>Metazoa</taxon>
        <taxon>Spiralia</taxon>
        <taxon>Lophotrochozoa</taxon>
        <taxon>Mollusca</taxon>
        <taxon>Gastropoda</taxon>
        <taxon>Heterobranchia</taxon>
        <taxon>Euthyneura</taxon>
        <taxon>Panpulmonata</taxon>
        <taxon>Sacoglossa</taxon>
        <taxon>Placobranchoidea</taxon>
        <taxon>Plakobranchidae</taxon>
        <taxon>Elysia</taxon>
    </lineage>
</organism>